<name>A0A0C3ET48_PILCF</name>
<dbReference type="InParanoid" id="A0A0C3ET48"/>
<reference evidence="1 2" key="1">
    <citation type="submission" date="2014-04" db="EMBL/GenBank/DDBJ databases">
        <authorList>
            <consortium name="DOE Joint Genome Institute"/>
            <person name="Kuo A."/>
            <person name="Tarkka M."/>
            <person name="Buscot F."/>
            <person name="Kohler A."/>
            <person name="Nagy L.G."/>
            <person name="Floudas D."/>
            <person name="Copeland A."/>
            <person name="Barry K.W."/>
            <person name="Cichocki N."/>
            <person name="Veneault-Fourrey C."/>
            <person name="LaButti K."/>
            <person name="Lindquist E.A."/>
            <person name="Lipzen A."/>
            <person name="Lundell T."/>
            <person name="Morin E."/>
            <person name="Murat C."/>
            <person name="Sun H."/>
            <person name="Tunlid A."/>
            <person name="Henrissat B."/>
            <person name="Grigoriev I.V."/>
            <person name="Hibbett D.S."/>
            <person name="Martin F."/>
            <person name="Nordberg H.P."/>
            <person name="Cantor M.N."/>
            <person name="Hua S.X."/>
        </authorList>
    </citation>
    <scope>NUCLEOTIDE SEQUENCE [LARGE SCALE GENOMIC DNA]</scope>
    <source>
        <strain evidence="1 2">F 1598</strain>
    </source>
</reference>
<keyword evidence="2" id="KW-1185">Reference proteome</keyword>
<sequence length="207" mass="23280">LILNPFEGLSSFGENAARPGNQSVPDERLAKEQAVSTAFMQYLVSSGVFAGFREEQAEWKILMKKDLIAVWTAFESHPEVAKLAAFTKLIFTIVVNQISSNIKLEHQTLRLTKMQGKRQVHKSTDTLLAVPRYSDLLDDQDHENESERGQLLVSSRQGWRTEMAKWITEATKIDAEAALMEALADADEDKRLDDGAVEIESNEEYHG</sequence>
<dbReference type="AlphaFoldDB" id="A0A0C3ET48"/>
<dbReference type="Proteomes" id="UP000054166">
    <property type="component" value="Unassembled WGS sequence"/>
</dbReference>
<dbReference type="HOGENOM" id="CLU_1372659_0_0_1"/>
<reference evidence="2" key="2">
    <citation type="submission" date="2015-01" db="EMBL/GenBank/DDBJ databases">
        <title>Evolutionary Origins and Diversification of the Mycorrhizal Mutualists.</title>
        <authorList>
            <consortium name="DOE Joint Genome Institute"/>
            <consortium name="Mycorrhizal Genomics Consortium"/>
            <person name="Kohler A."/>
            <person name="Kuo A."/>
            <person name="Nagy L.G."/>
            <person name="Floudas D."/>
            <person name="Copeland A."/>
            <person name="Barry K.W."/>
            <person name="Cichocki N."/>
            <person name="Veneault-Fourrey C."/>
            <person name="LaButti K."/>
            <person name="Lindquist E.A."/>
            <person name="Lipzen A."/>
            <person name="Lundell T."/>
            <person name="Morin E."/>
            <person name="Murat C."/>
            <person name="Riley R."/>
            <person name="Ohm R."/>
            <person name="Sun H."/>
            <person name="Tunlid A."/>
            <person name="Henrissat B."/>
            <person name="Grigoriev I.V."/>
            <person name="Hibbett D.S."/>
            <person name="Martin F."/>
        </authorList>
    </citation>
    <scope>NUCLEOTIDE SEQUENCE [LARGE SCALE GENOMIC DNA]</scope>
    <source>
        <strain evidence="2">F 1598</strain>
    </source>
</reference>
<accession>A0A0C3ET48</accession>
<feature type="non-terminal residue" evidence="1">
    <location>
        <position position="1"/>
    </location>
</feature>
<evidence type="ECO:0000313" key="1">
    <source>
        <dbReference type="EMBL" id="KIM71269.1"/>
    </source>
</evidence>
<dbReference type="OrthoDB" id="3022382at2759"/>
<gene>
    <name evidence="1" type="ORF">PILCRDRAFT_93951</name>
</gene>
<evidence type="ECO:0000313" key="2">
    <source>
        <dbReference type="Proteomes" id="UP000054166"/>
    </source>
</evidence>
<protein>
    <submittedName>
        <fullName evidence="1">Uncharacterized protein</fullName>
    </submittedName>
</protein>
<organism evidence="1 2">
    <name type="scientific">Piloderma croceum (strain F 1598)</name>
    <dbReference type="NCBI Taxonomy" id="765440"/>
    <lineage>
        <taxon>Eukaryota</taxon>
        <taxon>Fungi</taxon>
        <taxon>Dikarya</taxon>
        <taxon>Basidiomycota</taxon>
        <taxon>Agaricomycotina</taxon>
        <taxon>Agaricomycetes</taxon>
        <taxon>Agaricomycetidae</taxon>
        <taxon>Atheliales</taxon>
        <taxon>Atheliaceae</taxon>
        <taxon>Piloderma</taxon>
    </lineage>
</organism>
<dbReference type="EMBL" id="KN833376">
    <property type="protein sequence ID" value="KIM71269.1"/>
    <property type="molecule type" value="Genomic_DNA"/>
</dbReference>
<proteinExistence type="predicted"/>